<organism evidence="2 3">
    <name type="scientific">candidate division WOR-3 bacterium</name>
    <dbReference type="NCBI Taxonomy" id="2052148"/>
    <lineage>
        <taxon>Bacteria</taxon>
        <taxon>Bacteria division WOR-3</taxon>
    </lineage>
</organism>
<protein>
    <submittedName>
        <fullName evidence="2">Uncharacterized protein</fullName>
    </submittedName>
</protein>
<gene>
    <name evidence="2" type="ORF">DRP53_05435</name>
</gene>
<dbReference type="EMBL" id="QNBE01000043">
    <property type="protein sequence ID" value="RKX70314.1"/>
    <property type="molecule type" value="Genomic_DNA"/>
</dbReference>
<keyword evidence="1" id="KW-1133">Transmembrane helix</keyword>
<dbReference type="AlphaFoldDB" id="A0A660SHQ4"/>
<sequence>MPKYLLILPIVIFSNCFFGLMTTAETLPKNALEGSFYIRGTGAWADHNPVGFAYPCISIRRGLGKKVEGHIDGIFPFGGGQVGIKYQLLSDQGLRPAVAVGAILVAPGIIPAAFGIRQIISKKITFFSLYSGVDEIFPPDFNFYVGARLPIRPRHSLHLEFNYQYFYTFWAIYEPPQWEKCYWFSAGMNILVPWGSRD</sequence>
<reference evidence="2 3" key="1">
    <citation type="submission" date="2018-06" db="EMBL/GenBank/DDBJ databases">
        <title>Extensive metabolic versatility and redundancy in microbially diverse, dynamic hydrothermal sediments.</title>
        <authorList>
            <person name="Dombrowski N."/>
            <person name="Teske A."/>
            <person name="Baker B.J."/>
        </authorList>
    </citation>
    <scope>NUCLEOTIDE SEQUENCE [LARGE SCALE GENOMIC DNA]</scope>
    <source>
        <strain evidence="2">B36_G15</strain>
    </source>
</reference>
<name>A0A660SHQ4_UNCW3</name>
<dbReference type="Proteomes" id="UP000268469">
    <property type="component" value="Unassembled WGS sequence"/>
</dbReference>
<proteinExistence type="predicted"/>
<evidence type="ECO:0000256" key="1">
    <source>
        <dbReference type="SAM" id="Phobius"/>
    </source>
</evidence>
<evidence type="ECO:0000313" key="3">
    <source>
        <dbReference type="Proteomes" id="UP000268469"/>
    </source>
</evidence>
<evidence type="ECO:0000313" key="2">
    <source>
        <dbReference type="EMBL" id="RKX70314.1"/>
    </source>
</evidence>
<comment type="caution">
    <text evidence="2">The sequence shown here is derived from an EMBL/GenBank/DDBJ whole genome shotgun (WGS) entry which is preliminary data.</text>
</comment>
<feature type="transmembrane region" description="Helical" evidence="1">
    <location>
        <begin position="97"/>
        <end position="116"/>
    </location>
</feature>
<accession>A0A660SHQ4</accession>
<keyword evidence="1" id="KW-0812">Transmembrane</keyword>
<keyword evidence="1" id="KW-0472">Membrane</keyword>